<evidence type="ECO:0000313" key="4">
    <source>
        <dbReference type="EMBL" id="SCY23824.1"/>
    </source>
</evidence>
<dbReference type="PANTHER" id="PTHR43436">
    <property type="entry name" value="ARAC-FAMILY TRANSCRIPTIONAL REGULATOR"/>
    <property type="match status" value="1"/>
</dbReference>
<evidence type="ECO:0000313" key="5">
    <source>
        <dbReference type="Proteomes" id="UP000199588"/>
    </source>
</evidence>
<evidence type="ECO:0000256" key="1">
    <source>
        <dbReference type="ARBA" id="ARBA00023015"/>
    </source>
</evidence>
<dbReference type="Proteomes" id="UP000199588">
    <property type="component" value="Unassembled WGS sequence"/>
</dbReference>
<keyword evidence="1" id="KW-0805">Transcription regulation</keyword>
<dbReference type="PROSITE" id="PS01124">
    <property type="entry name" value="HTH_ARAC_FAMILY_2"/>
    <property type="match status" value="1"/>
</dbReference>
<protein>
    <submittedName>
        <fullName evidence="4">Transcriptional regulator, AraC family</fullName>
    </submittedName>
</protein>
<accession>A0A1G5E9X5</accession>
<dbReference type="RefSeq" id="WP_090656555.1">
    <property type="nucleotide sequence ID" value="NZ_CP015031.1"/>
</dbReference>
<dbReference type="Pfam" id="PF06719">
    <property type="entry name" value="AraC_N"/>
    <property type="match status" value="1"/>
</dbReference>
<dbReference type="SUPFAM" id="SSF46689">
    <property type="entry name" value="Homeodomain-like"/>
    <property type="match status" value="2"/>
</dbReference>
<feature type="domain" description="HTH araC/xylS-type" evidence="3">
    <location>
        <begin position="190"/>
        <end position="288"/>
    </location>
</feature>
<dbReference type="PANTHER" id="PTHR43436:SF1">
    <property type="entry name" value="TRANSCRIPTIONAL REGULATORY PROTEIN"/>
    <property type="match status" value="1"/>
</dbReference>
<reference evidence="4 5" key="1">
    <citation type="submission" date="2016-10" db="EMBL/GenBank/DDBJ databases">
        <authorList>
            <person name="Varghese N."/>
            <person name="Submissions S."/>
        </authorList>
    </citation>
    <scope>NUCLEOTIDE SEQUENCE [LARGE SCALE GENOMIC DNA]</scope>
    <source>
        <strain evidence="4 5">DSM 22022</strain>
    </source>
</reference>
<organism evidence="4 5">
    <name type="scientific">Basfia succiniciproducens</name>
    <dbReference type="NCBI Taxonomy" id="653940"/>
    <lineage>
        <taxon>Bacteria</taxon>
        <taxon>Pseudomonadati</taxon>
        <taxon>Pseudomonadota</taxon>
        <taxon>Gammaproteobacteria</taxon>
        <taxon>Pasteurellales</taxon>
        <taxon>Pasteurellaceae</taxon>
        <taxon>Basfia</taxon>
    </lineage>
</organism>
<keyword evidence="2" id="KW-0804">Transcription</keyword>
<sequence>MLNWLIRQTLKLKSGEKGTMGIETPVPELFVFHSETDLRDVSQLQESGICLILQGRKDVRVGDQHYRYQAGEFVCYTVDLPIMTEYLTDDGGYLDLRLFFDLPLMREIIDELNRQNFSFAPASQQKIVSTASPELIRAFEMLISLTENSQDLPIMLPLIKKAIYFYLLTGEQGGTLRQIALQNSNSQRIVETVGWLKEHYNESFDIEQLAAASSMSISGFYAQFRRLTGMSPLQYQKNLRLTKANALLKLGQKNISEIAFEIGYDSLPQFSREYKRYFGHSPRSDLSRAG</sequence>
<evidence type="ECO:0000256" key="2">
    <source>
        <dbReference type="ARBA" id="ARBA00023163"/>
    </source>
</evidence>
<comment type="caution">
    <text evidence="4">The sequence shown here is derived from an EMBL/GenBank/DDBJ whole genome shotgun (WGS) entry which is preliminary data.</text>
</comment>
<keyword evidence="5" id="KW-1185">Reference proteome</keyword>
<dbReference type="Pfam" id="PF12833">
    <property type="entry name" value="HTH_18"/>
    <property type="match status" value="1"/>
</dbReference>
<dbReference type="InterPro" id="IPR018060">
    <property type="entry name" value="HTH_AraC"/>
</dbReference>
<proteinExistence type="predicted"/>
<name>A0A1G5E9X5_9PAST</name>
<dbReference type="InterPro" id="IPR009594">
    <property type="entry name" value="Tscrpt_reg_HTH_AraC_N"/>
</dbReference>
<gene>
    <name evidence="4" type="ORF">SAMN02910354_01964</name>
</gene>
<dbReference type="InterPro" id="IPR009057">
    <property type="entry name" value="Homeodomain-like_sf"/>
</dbReference>
<dbReference type="EMBL" id="FMUQ01000018">
    <property type="protein sequence ID" value="SCY23824.1"/>
    <property type="molecule type" value="Genomic_DNA"/>
</dbReference>
<dbReference type="Gene3D" id="1.10.10.60">
    <property type="entry name" value="Homeodomain-like"/>
    <property type="match status" value="2"/>
</dbReference>
<evidence type="ECO:0000259" key="3">
    <source>
        <dbReference type="PROSITE" id="PS01124"/>
    </source>
</evidence>
<dbReference type="SMART" id="SM00342">
    <property type="entry name" value="HTH_ARAC"/>
    <property type="match status" value="1"/>
</dbReference>